<dbReference type="Proteomes" id="UP000887226">
    <property type="component" value="Unassembled WGS sequence"/>
</dbReference>
<keyword evidence="4" id="KW-0067">ATP-binding</keyword>
<evidence type="ECO:0000256" key="3">
    <source>
        <dbReference type="ARBA" id="ARBA00022777"/>
    </source>
</evidence>
<dbReference type="PANTHER" id="PTHR11042">
    <property type="entry name" value="EUKARYOTIC TRANSLATION INITIATION FACTOR 2-ALPHA KINASE EIF2-ALPHA KINASE -RELATED"/>
    <property type="match status" value="1"/>
</dbReference>
<dbReference type="AlphaFoldDB" id="A0A9P8CJL8"/>
<name>A0A9P8CJL8_9HELO</name>
<dbReference type="GO" id="GO:0004713">
    <property type="term" value="F:protein tyrosine kinase activity"/>
    <property type="evidence" value="ECO:0007669"/>
    <property type="project" value="TreeGrafter"/>
</dbReference>
<dbReference type="PROSITE" id="PS50011">
    <property type="entry name" value="PROTEIN_KINASE_DOM"/>
    <property type="match status" value="1"/>
</dbReference>
<evidence type="ECO:0000256" key="4">
    <source>
        <dbReference type="ARBA" id="ARBA00022840"/>
    </source>
</evidence>
<protein>
    <submittedName>
        <fullName evidence="7">Kinase-like domain-containing protein</fullName>
    </submittedName>
</protein>
<evidence type="ECO:0000313" key="7">
    <source>
        <dbReference type="EMBL" id="KAG9249132.1"/>
    </source>
</evidence>
<feature type="domain" description="Protein kinase" evidence="6">
    <location>
        <begin position="183"/>
        <end position="520"/>
    </location>
</feature>
<dbReference type="SUPFAM" id="SSF56112">
    <property type="entry name" value="Protein kinase-like (PK-like)"/>
    <property type="match status" value="1"/>
</dbReference>
<gene>
    <name evidence="7" type="ORF">BJ878DRAFT_554491</name>
</gene>
<accession>A0A9P8CJL8</accession>
<dbReference type="GO" id="GO:0005634">
    <property type="term" value="C:nucleus"/>
    <property type="evidence" value="ECO:0007669"/>
    <property type="project" value="TreeGrafter"/>
</dbReference>
<feature type="compositionally biased region" description="Low complexity" evidence="5">
    <location>
        <begin position="382"/>
        <end position="396"/>
    </location>
</feature>
<feature type="region of interest" description="Disordered" evidence="5">
    <location>
        <begin position="614"/>
        <end position="639"/>
    </location>
</feature>
<feature type="region of interest" description="Disordered" evidence="5">
    <location>
        <begin position="382"/>
        <end position="411"/>
    </location>
</feature>
<keyword evidence="3 7" id="KW-0418">Kinase</keyword>
<comment type="caution">
    <text evidence="7">The sequence shown here is derived from an EMBL/GenBank/DDBJ whole genome shotgun (WGS) entry which is preliminary data.</text>
</comment>
<evidence type="ECO:0000259" key="6">
    <source>
        <dbReference type="PROSITE" id="PS50011"/>
    </source>
</evidence>
<keyword evidence="1" id="KW-0808">Transferase</keyword>
<dbReference type="EMBL" id="MU253739">
    <property type="protein sequence ID" value="KAG9249132.1"/>
    <property type="molecule type" value="Genomic_DNA"/>
</dbReference>
<dbReference type="InterPro" id="IPR011009">
    <property type="entry name" value="Kinase-like_dom_sf"/>
</dbReference>
<evidence type="ECO:0000256" key="2">
    <source>
        <dbReference type="ARBA" id="ARBA00022741"/>
    </source>
</evidence>
<dbReference type="InterPro" id="IPR000719">
    <property type="entry name" value="Prot_kinase_dom"/>
</dbReference>
<dbReference type="OrthoDB" id="4062651at2759"/>
<dbReference type="GO" id="GO:0110031">
    <property type="term" value="P:negative regulation of G2/MI transition of meiotic cell cycle"/>
    <property type="evidence" value="ECO:0007669"/>
    <property type="project" value="TreeGrafter"/>
</dbReference>
<dbReference type="InterPro" id="IPR050339">
    <property type="entry name" value="CC_SR_Kinase"/>
</dbReference>
<keyword evidence="8" id="KW-1185">Reference proteome</keyword>
<dbReference type="Gene3D" id="1.10.510.10">
    <property type="entry name" value="Transferase(Phosphotransferase) domain 1"/>
    <property type="match status" value="1"/>
</dbReference>
<reference evidence="7" key="1">
    <citation type="journal article" date="2021" name="IMA Fungus">
        <title>Genomic characterization of three marine fungi, including Emericellopsis atlantica sp. nov. with signatures of a generalist lifestyle and marine biomass degradation.</title>
        <authorList>
            <person name="Hagestad O.C."/>
            <person name="Hou L."/>
            <person name="Andersen J.H."/>
            <person name="Hansen E.H."/>
            <person name="Altermark B."/>
            <person name="Li C."/>
            <person name="Kuhnert E."/>
            <person name="Cox R.J."/>
            <person name="Crous P.W."/>
            <person name="Spatafora J.W."/>
            <person name="Lail K."/>
            <person name="Amirebrahimi M."/>
            <person name="Lipzen A."/>
            <person name="Pangilinan J."/>
            <person name="Andreopoulos W."/>
            <person name="Hayes R.D."/>
            <person name="Ng V."/>
            <person name="Grigoriev I.V."/>
            <person name="Jackson S.A."/>
            <person name="Sutton T.D.S."/>
            <person name="Dobson A.D.W."/>
            <person name="Rama T."/>
        </authorList>
    </citation>
    <scope>NUCLEOTIDE SEQUENCE</scope>
    <source>
        <strain evidence="7">TRa3180A</strain>
    </source>
</reference>
<evidence type="ECO:0000313" key="8">
    <source>
        <dbReference type="Proteomes" id="UP000887226"/>
    </source>
</evidence>
<dbReference type="SMART" id="SM00220">
    <property type="entry name" value="S_TKc"/>
    <property type="match status" value="1"/>
</dbReference>
<proteinExistence type="predicted"/>
<dbReference type="GO" id="GO:0005524">
    <property type="term" value="F:ATP binding"/>
    <property type="evidence" value="ECO:0007669"/>
    <property type="project" value="UniProtKB-KW"/>
</dbReference>
<dbReference type="PANTHER" id="PTHR11042:SF190">
    <property type="entry name" value="MITOSIS INHIBITOR PROTEIN KINASE MIK1"/>
    <property type="match status" value="1"/>
</dbReference>
<evidence type="ECO:0000256" key="5">
    <source>
        <dbReference type="SAM" id="MobiDB-lite"/>
    </source>
</evidence>
<feature type="region of interest" description="Disordered" evidence="5">
    <location>
        <begin position="438"/>
        <end position="458"/>
    </location>
</feature>
<evidence type="ECO:0000256" key="1">
    <source>
        <dbReference type="ARBA" id="ARBA00022679"/>
    </source>
</evidence>
<keyword evidence="2" id="KW-0547">Nucleotide-binding</keyword>
<sequence length="653" mass="73291">MDYRRNPLAQRQNQNQANSSHVHSLIYASFAGTGGHARYTNGVLTDDNEMMWWDDAKIEATVTRPYVTSQLRPDEATRLDEHLRFGHGLTDDTYWEWIELKAKRIFLILVELGVPDQIFGVIDDSWDDDDLPIPMDQIERLALTLNKDERLERKFFQKQFNYLLRHIQKGDQLVYDEEEVVPLELAEKRQVGAVVALMTRSNMDKVHLPGKPDEVYLRHRLPLGTDRSQLSPEEYLSGIETMKTIEHEHLTSLWASYIHEGAAYILITPVQDTNLKSILTITPQSIKILAKQDRRHLLLNWIHCLAEALAALHHQGLAHRNIKPATIMLDIDNRIFLSDVGIFPLEEKSGFEKDGYDYMAPEQAPRHVISTPGITIASYFTSSTGSHSSGSHSSGSPPAQHASTSHRHDPQKGDIFSLGAIFLEILTFLMKRSTKNFANHRSAKNKTPGRGGGLPDSSFHKNLGQIESWMDTLAKESSKKEDKIYRGIPYIMSLIVEMLNANPSERPSAEHTQQRLYTILNDHCGIGADPEGLGSGIHCETPKVKDSEWNFGFEELRLASQRAAAEACAAVAVQHPEPRPMPQVNGGVVVGVDRGERRMPPIAQARSVEAYADAVPRSSHSSGEGRVRATGRPKPKAKPWQAPVYSGLYLSHI</sequence>
<organism evidence="7 8">
    <name type="scientific">Calycina marina</name>
    <dbReference type="NCBI Taxonomy" id="1763456"/>
    <lineage>
        <taxon>Eukaryota</taxon>
        <taxon>Fungi</taxon>
        <taxon>Dikarya</taxon>
        <taxon>Ascomycota</taxon>
        <taxon>Pezizomycotina</taxon>
        <taxon>Leotiomycetes</taxon>
        <taxon>Helotiales</taxon>
        <taxon>Pezizellaceae</taxon>
        <taxon>Calycina</taxon>
    </lineage>
</organism>
<dbReference type="GO" id="GO:0005737">
    <property type="term" value="C:cytoplasm"/>
    <property type="evidence" value="ECO:0007669"/>
    <property type="project" value="TreeGrafter"/>
</dbReference>
<dbReference type="Pfam" id="PF00069">
    <property type="entry name" value="Pkinase"/>
    <property type="match status" value="1"/>
</dbReference>